<sequence>MPPSTQDVSLFRVAISNSVQTATLAFPSQSIGSRGNTYSYAAFASSAGEAIFPTRQSREYWCHCQAGTLGSP</sequence>
<evidence type="ECO:0000313" key="2">
    <source>
        <dbReference type="Proteomes" id="UP000324748"/>
    </source>
</evidence>
<name>A0A5B0NDW4_PUCGR</name>
<gene>
    <name evidence="1" type="ORF">PGT21_033251</name>
</gene>
<reference evidence="1 2" key="1">
    <citation type="submission" date="2019-05" db="EMBL/GenBank/DDBJ databases">
        <title>Emergence of the Ug99 lineage of the wheat stem rust pathogen through somatic hybridization.</title>
        <authorList>
            <person name="Li F."/>
            <person name="Upadhyaya N.M."/>
            <person name="Sperschneider J."/>
            <person name="Matny O."/>
            <person name="Nguyen-Phuc H."/>
            <person name="Mago R."/>
            <person name="Raley C."/>
            <person name="Miller M.E."/>
            <person name="Silverstein K.A.T."/>
            <person name="Henningsen E."/>
            <person name="Hirsch C.D."/>
            <person name="Visser B."/>
            <person name="Pretorius Z.A."/>
            <person name="Steffenson B.J."/>
            <person name="Schwessinger B."/>
            <person name="Dodds P.N."/>
            <person name="Figueroa M."/>
        </authorList>
    </citation>
    <scope>NUCLEOTIDE SEQUENCE [LARGE SCALE GENOMIC DNA]</scope>
    <source>
        <strain evidence="1">21-0</strain>
    </source>
</reference>
<dbReference type="Proteomes" id="UP000324748">
    <property type="component" value="Unassembled WGS sequence"/>
</dbReference>
<accession>A0A5B0NDW4</accession>
<organism evidence="1 2">
    <name type="scientific">Puccinia graminis f. sp. tritici</name>
    <dbReference type="NCBI Taxonomy" id="56615"/>
    <lineage>
        <taxon>Eukaryota</taxon>
        <taxon>Fungi</taxon>
        <taxon>Dikarya</taxon>
        <taxon>Basidiomycota</taxon>
        <taxon>Pucciniomycotina</taxon>
        <taxon>Pucciniomycetes</taxon>
        <taxon>Pucciniales</taxon>
        <taxon>Pucciniaceae</taxon>
        <taxon>Puccinia</taxon>
    </lineage>
</organism>
<dbReference type="EMBL" id="VSWC01000105">
    <property type="protein sequence ID" value="KAA1087535.1"/>
    <property type="molecule type" value="Genomic_DNA"/>
</dbReference>
<keyword evidence="2" id="KW-1185">Reference proteome</keyword>
<dbReference type="AlphaFoldDB" id="A0A5B0NDW4"/>
<evidence type="ECO:0000313" key="1">
    <source>
        <dbReference type="EMBL" id="KAA1087535.1"/>
    </source>
</evidence>
<protein>
    <submittedName>
        <fullName evidence="1">Uncharacterized protein</fullName>
    </submittedName>
</protein>
<proteinExistence type="predicted"/>
<comment type="caution">
    <text evidence="1">The sequence shown here is derived from an EMBL/GenBank/DDBJ whole genome shotgun (WGS) entry which is preliminary data.</text>
</comment>